<dbReference type="InterPro" id="IPR036291">
    <property type="entry name" value="NAD(P)-bd_dom_sf"/>
</dbReference>
<dbReference type="Proteomes" id="UP000316242">
    <property type="component" value="Unassembled WGS sequence"/>
</dbReference>
<dbReference type="SUPFAM" id="SSF51735">
    <property type="entry name" value="NAD(P)-binding Rossmann-fold domains"/>
    <property type="match status" value="1"/>
</dbReference>
<protein>
    <submittedName>
        <fullName evidence="2">NAD-dependent dehydratase</fullName>
    </submittedName>
</protein>
<evidence type="ECO:0000313" key="3">
    <source>
        <dbReference type="Proteomes" id="UP000316242"/>
    </source>
</evidence>
<organism evidence="2 3">
    <name type="scientific">Glutamicibacter nicotianae</name>
    <name type="common">Arthrobacter nicotianae</name>
    <dbReference type="NCBI Taxonomy" id="37929"/>
    <lineage>
        <taxon>Bacteria</taxon>
        <taxon>Bacillati</taxon>
        <taxon>Actinomycetota</taxon>
        <taxon>Actinomycetes</taxon>
        <taxon>Micrococcales</taxon>
        <taxon>Micrococcaceae</taxon>
        <taxon>Glutamicibacter</taxon>
    </lineage>
</organism>
<name>A0ABQ0RI12_GLUNI</name>
<dbReference type="EMBL" id="BJNE01000002">
    <property type="protein sequence ID" value="GEC11466.1"/>
    <property type="molecule type" value="Genomic_DNA"/>
</dbReference>
<gene>
    <name evidence="2" type="ORF">ANI01nite_06690</name>
</gene>
<accession>A0ABQ0RI12</accession>
<dbReference type="PANTHER" id="PTHR15020:SF50">
    <property type="entry name" value="UPF0659 PROTEIN YMR090W"/>
    <property type="match status" value="1"/>
</dbReference>
<dbReference type="InterPro" id="IPR016040">
    <property type="entry name" value="NAD(P)-bd_dom"/>
</dbReference>
<evidence type="ECO:0000313" key="2">
    <source>
        <dbReference type="EMBL" id="GEC11466.1"/>
    </source>
</evidence>
<comment type="caution">
    <text evidence="2">The sequence shown here is derived from an EMBL/GenBank/DDBJ whole genome shotgun (WGS) entry which is preliminary data.</text>
</comment>
<dbReference type="Gene3D" id="3.40.50.720">
    <property type="entry name" value="NAD(P)-binding Rossmann-like Domain"/>
    <property type="match status" value="1"/>
</dbReference>
<reference evidence="2 3" key="1">
    <citation type="submission" date="2019-06" db="EMBL/GenBank/DDBJ databases">
        <title>Whole genome shotgun sequence of Glutamicibacter nicotianae NBRC 14234.</title>
        <authorList>
            <person name="Hosoyama A."/>
            <person name="Uohara A."/>
            <person name="Ohji S."/>
            <person name="Ichikawa N."/>
        </authorList>
    </citation>
    <scope>NUCLEOTIDE SEQUENCE [LARGE SCALE GENOMIC DNA]</scope>
    <source>
        <strain evidence="2 3">NBRC 14234</strain>
    </source>
</reference>
<proteinExistence type="predicted"/>
<dbReference type="CDD" id="cd05243">
    <property type="entry name" value="SDR_a5"/>
    <property type="match status" value="1"/>
</dbReference>
<evidence type="ECO:0000259" key="1">
    <source>
        <dbReference type="Pfam" id="PF13460"/>
    </source>
</evidence>
<sequence>MAEGNRVVLIGGHGKVALLAAPKLADRGYAVDSLIRNPEHAADIKAAGAKPVVLDIESAEVDQLADAFTGASAIVFSAGAGGGNEQRTRAVDYEAAVRSMKAAKQAGVDRFVMVSYSRALVDVDNLDPSNSFYPYAKAKHDADAFLRGTDLDYTILGPGALTLEPASKHVVLADEAGNLKDSDADGERMQTSRENVAEVITHVVSSNAARRTTVNFYDGKMPIVEAIL</sequence>
<dbReference type="PANTHER" id="PTHR15020">
    <property type="entry name" value="FLAVIN REDUCTASE-RELATED"/>
    <property type="match status" value="1"/>
</dbReference>
<keyword evidence="3" id="KW-1185">Reference proteome</keyword>
<dbReference type="RefSeq" id="WP_141356009.1">
    <property type="nucleotide sequence ID" value="NZ_BAAAWM010000001.1"/>
</dbReference>
<dbReference type="Pfam" id="PF13460">
    <property type="entry name" value="NAD_binding_10"/>
    <property type="match status" value="1"/>
</dbReference>
<feature type="domain" description="NAD(P)-binding" evidence="1">
    <location>
        <begin position="11"/>
        <end position="205"/>
    </location>
</feature>